<dbReference type="GO" id="GO:0008422">
    <property type="term" value="F:beta-glucosidase activity"/>
    <property type="evidence" value="ECO:0007669"/>
    <property type="project" value="UniProtKB-EC"/>
</dbReference>
<name>A0AA43TV76_9LECA</name>
<evidence type="ECO:0000256" key="22">
    <source>
        <dbReference type="SAM" id="Phobius"/>
    </source>
</evidence>
<comment type="pathway">
    <text evidence="3">Glycan metabolism; cellulose degradation.</text>
</comment>
<evidence type="ECO:0000256" key="17">
    <source>
        <dbReference type="ARBA" id="ARBA00039576"/>
    </source>
</evidence>
<feature type="transmembrane region" description="Helical" evidence="22">
    <location>
        <begin position="58"/>
        <end position="76"/>
    </location>
</feature>
<dbReference type="SUPFAM" id="SSF52279">
    <property type="entry name" value="Beta-D-glucan exohydrolase, C-terminal domain"/>
    <property type="match status" value="1"/>
</dbReference>
<reference evidence="24" key="1">
    <citation type="journal article" date="2023" name="Genome Biol. Evol.">
        <title>First Whole Genome Sequence and Flow Cytometry Genome Size Data for the Lichen-Forming Fungus Ramalina farinacea (Ascomycota).</title>
        <authorList>
            <person name="Llewellyn T."/>
            <person name="Mian S."/>
            <person name="Hill R."/>
            <person name="Leitch I.J."/>
            <person name="Gaya E."/>
        </authorList>
    </citation>
    <scope>NUCLEOTIDE SEQUENCE</scope>
    <source>
        <strain evidence="24">LIQ254RAFAR</strain>
    </source>
</reference>
<evidence type="ECO:0000256" key="12">
    <source>
        <dbReference type="ARBA" id="ARBA00023180"/>
    </source>
</evidence>
<evidence type="ECO:0000256" key="8">
    <source>
        <dbReference type="ARBA" id="ARBA00022801"/>
    </source>
</evidence>
<organism evidence="24 25">
    <name type="scientific">Ramalina farinacea</name>
    <dbReference type="NCBI Taxonomy" id="258253"/>
    <lineage>
        <taxon>Eukaryota</taxon>
        <taxon>Fungi</taxon>
        <taxon>Dikarya</taxon>
        <taxon>Ascomycota</taxon>
        <taxon>Pezizomycotina</taxon>
        <taxon>Lecanoromycetes</taxon>
        <taxon>OSLEUM clade</taxon>
        <taxon>Lecanoromycetidae</taxon>
        <taxon>Lecanorales</taxon>
        <taxon>Lecanorineae</taxon>
        <taxon>Ramalinaceae</taxon>
        <taxon>Ramalina</taxon>
    </lineage>
</organism>
<gene>
    <name evidence="24" type="ORF">OHK93_000554</name>
</gene>
<keyword evidence="25" id="KW-1185">Reference proteome</keyword>
<keyword evidence="15" id="KW-0624">Polysaccharide degradation</keyword>
<comment type="function">
    <text evidence="16">Beta-glucosidases are one of a number of cellulolytic enzymes involved in the degradation of cellulosic biomass. Catalyzes the last step releasing glucose from the inhibitory cellobiose.</text>
</comment>
<dbReference type="InterPro" id="IPR017853">
    <property type="entry name" value="GH"/>
</dbReference>
<dbReference type="SUPFAM" id="SSF51445">
    <property type="entry name" value="(Trans)glycosidases"/>
    <property type="match status" value="1"/>
</dbReference>
<evidence type="ECO:0000256" key="15">
    <source>
        <dbReference type="ARBA" id="ARBA00023326"/>
    </source>
</evidence>
<evidence type="ECO:0000256" key="18">
    <source>
        <dbReference type="ARBA" id="ARBA00041269"/>
    </source>
</evidence>
<evidence type="ECO:0000256" key="4">
    <source>
        <dbReference type="ARBA" id="ARBA00005336"/>
    </source>
</evidence>
<keyword evidence="12" id="KW-0325">Glycoprotein</keyword>
<evidence type="ECO:0000256" key="20">
    <source>
        <dbReference type="ARBA" id="ARBA00041811"/>
    </source>
</evidence>
<accession>A0AA43TV76</accession>
<protein>
    <recommendedName>
        <fullName evidence="17">Probable beta-glucosidase E</fullName>
        <ecNumber evidence="5">3.2.1.21</ecNumber>
    </recommendedName>
    <alternativeName>
        <fullName evidence="18">Beta-D-glucoside glucohydrolase E</fullName>
    </alternativeName>
    <alternativeName>
        <fullName evidence="19">Cellobiase E</fullName>
    </alternativeName>
    <alternativeName>
        <fullName evidence="20">Gentiobiase E</fullName>
    </alternativeName>
</protein>
<evidence type="ECO:0000256" key="9">
    <source>
        <dbReference type="ARBA" id="ARBA00022968"/>
    </source>
</evidence>
<keyword evidence="11 22" id="KW-0472">Membrane</keyword>
<dbReference type="PANTHER" id="PTHR42715">
    <property type="entry name" value="BETA-GLUCOSIDASE"/>
    <property type="match status" value="1"/>
</dbReference>
<keyword evidence="10 22" id="KW-1133">Transmembrane helix</keyword>
<evidence type="ECO:0000256" key="5">
    <source>
        <dbReference type="ARBA" id="ARBA00012744"/>
    </source>
</evidence>
<evidence type="ECO:0000256" key="16">
    <source>
        <dbReference type="ARBA" id="ARBA00024983"/>
    </source>
</evidence>
<evidence type="ECO:0000256" key="21">
    <source>
        <dbReference type="SAM" id="MobiDB-lite"/>
    </source>
</evidence>
<feature type="region of interest" description="Disordered" evidence="21">
    <location>
        <begin position="1"/>
        <end position="49"/>
    </location>
</feature>
<dbReference type="InterPro" id="IPR002772">
    <property type="entry name" value="Glyco_hydro_3_C"/>
</dbReference>
<keyword evidence="14" id="KW-0326">Glycosidase</keyword>
<keyword evidence="8" id="KW-0378">Hydrolase</keyword>
<dbReference type="InterPro" id="IPR001764">
    <property type="entry name" value="Glyco_hydro_3_N"/>
</dbReference>
<feature type="region of interest" description="Disordered" evidence="21">
    <location>
        <begin position="813"/>
        <end position="842"/>
    </location>
</feature>
<dbReference type="Pfam" id="PF00933">
    <property type="entry name" value="Glyco_hydro_3"/>
    <property type="match status" value="1"/>
</dbReference>
<dbReference type="InterPro" id="IPR013783">
    <property type="entry name" value="Ig-like_fold"/>
</dbReference>
<evidence type="ECO:0000313" key="25">
    <source>
        <dbReference type="Proteomes" id="UP001161017"/>
    </source>
</evidence>
<keyword evidence="13" id="KW-0119">Carbohydrate metabolism</keyword>
<evidence type="ECO:0000256" key="3">
    <source>
        <dbReference type="ARBA" id="ARBA00004987"/>
    </source>
</evidence>
<evidence type="ECO:0000256" key="10">
    <source>
        <dbReference type="ARBA" id="ARBA00022989"/>
    </source>
</evidence>
<evidence type="ECO:0000256" key="7">
    <source>
        <dbReference type="ARBA" id="ARBA00022692"/>
    </source>
</evidence>
<dbReference type="Proteomes" id="UP001161017">
    <property type="component" value="Unassembled WGS sequence"/>
</dbReference>
<feature type="domain" description="Fibronectin type III-like" evidence="23">
    <location>
        <begin position="864"/>
        <end position="943"/>
    </location>
</feature>
<comment type="caution">
    <text evidence="24">The sequence shown here is derived from an EMBL/GenBank/DDBJ whole genome shotgun (WGS) entry which is preliminary data.</text>
</comment>
<dbReference type="FunFam" id="3.40.50.1700:FF:000003">
    <property type="entry name" value="Probable beta-glucosidase"/>
    <property type="match status" value="1"/>
</dbReference>
<feature type="region of interest" description="Disordered" evidence="21">
    <location>
        <begin position="767"/>
        <end position="788"/>
    </location>
</feature>
<dbReference type="Gene3D" id="3.20.20.300">
    <property type="entry name" value="Glycoside hydrolase, family 3, N-terminal domain"/>
    <property type="match status" value="1"/>
</dbReference>
<dbReference type="Gene3D" id="2.60.40.10">
    <property type="entry name" value="Immunoglobulins"/>
    <property type="match status" value="1"/>
</dbReference>
<evidence type="ECO:0000259" key="23">
    <source>
        <dbReference type="SMART" id="SM01217"/>
    </source>
</evidence>
<evidence type="ECO:0000256" key="2">
    <source>
        <dbReference type="ARBA" id="ARBA00004401"/>
    </source>
</evidence>
<keyword evidence="7 22" id="KW-0812">Transmembrane</keyword>
<comment type="similarity">
    <text evidence="4">Belongs to the glycosyl hydrolase 3 family.</text>
</comment>
<dbReference type="InterPro" id="IPR036962">
    <property type="entry name" value="Glyco_hydro_3_N_sf"/>
</dbReference>
<dbReference type="InterPro" id="IPR026891">
    <property type="entry name" value="Fn3-like"/>
</dbReference>
<evidence type="ECO:0000313" key="24">
    <source>
        <dbReference type="EMBL" id="MDI1485417.1"/>
    </source>
</evidence>
<proteinExistence type="inferred from homology"/>
<dbReference type="GO" id="GO:0009251">
    <property type="term" value="P:glucan catabolic process"/>
    <property type="evidence" value="ECO:0007669"/>
    <property type="project" value="TreeGrafter"/>
</dbReference>
<comment type="subcellular location">
    <subcellularLocation>
        <location evidence="2">Cell membrane</location>
        <topology evidence="2">Single-pass type II membrane protein</topology>
    </subcellularLocation>
</comment>
<dbReference type="PANTHER" id="PTHR42715:SF20">
    <property type="entry name" value="BETA-GLUCOSIDASE E-RELATED"/>
    <property type="match status" value="1"/>
</dbReference>
<dbReference type="InterPro" id="IPR050288">
    <property type="entry name" value="Cellulose_deg_GH3"/>
</dbReference>
<dbReference type="PRINTS" id="PR00133">
    <property type="entry name" value="GLHYDRLASE3"/>
</dbReference>
<evidence type="ECO:0000256" key="6">
    <source>
        <dbReference type="ARBA" id="ARBA00022475"/>
    </source>
</evidence>
<evidence type="ECO:0000256" key="14">
    <source>
        <dbReference type="ARBA" id="ARBA00023295"/>
    </source>
</evidence>
<dbReference type="Pfam" id="PF01915">
    <property type="entry name" value="Glyco_hydro_3_C"/>
    <property type="match status" value="1"/>
</dbReference>
<feature type="compositionally biased region" description="Basic residues" evidence="21">
    <location>
        <begin position="27"/>
        <end position="37"/>
    </location>
</feature>
<dbReference type="FunFam" id="3.20.20.300:FF:000002">
    <property type="entry name" value="Probable beta-glucosidase"/>
    <property type="match status" value="1"/>
</dbReference>
<dbReference type="Pfam" id="PF14310">
    <property type="entry name" value="Fn3-like"/>
    <property type="match status" value="1"/>
</dbReference>
<comment type="catalytic activity">
    <reaction evidence="1">
        <text>Hydrolysis of terminal, non-reducing beta-D-glucosyl residues with release of beta-D-glucose.</text>
        <dbReference type="EC" id="3.2.1.21"/>
    </reaction>
</comment>
<sequence length="952" mass="104812">MDSSDEDQELELLSQYRPRGGWSPTKPKGKRSDRKGKAKEEPQPPHLRRKGGWIRSRVVLYAVIAALAAIIIWLSLHRFKKAASKSRDGESPAWYPSPLGGTLKEWNASYSKASKLVAKMSLPEKVNVTTGTGWETNLCVGNTAPASEVGFPMLCLQDGPLGIRFADNATLWPAAVTTSATWSKDLMYKRGRALGKEHRLKGVNILLGPSMGPLGRMPGGGRNWEGFGPDPVLAGIAAAETIRGIQDEGVIATAKHYIANEQEHFRQEGGEWGVPNSLSSNIDDRTLHELYLWPFQDSIKAGVASVMCSYNKVNNSYACQNSKLMNDILKDELGFQGFIQSDWLAQRSGVASALAGLDMTMPGDGPNWADYNSFWGPNLSEAVLNGSVPIQRMNDMALRTVAAWYQLEQDNETVWQKPSAGEDARPNFSSFTNDRIGKLHPVTDDESETVVNMYVDVQGEGEEGENDHRVLAQKIAAEGHVLVKNEDDLLPLNVHGLSYDQQPKKDQNIAIGVFGEDAGPVQDAKWPNQCEDRACNEGTLATGWGSGAAEFPFLETPIHALQSSFAKESVTLITSLTNDVKKLPASIQDIDVCLAFVNSDAGEGFHTWEGINDRKDLHTQKGGDELVKAVADKCKQTVVIVHAVGPVVIEDWVDHPKVKAVILANLPGEKSGFALTDVLLGLEDASGRLPYTVGKSLKDYGPGGQIMFKPKPPDAPQQDFEEGLLIDYRHFDNKSIEPRYEFGYGLSYTTWQLSALRLEPIREKSPFPLPRPDLEQPPTLPTSVPDRATVDFPSNFRKLSKYIYPYLEPERDATPGDYPYPDGYNTLQQPSPAGGGEGGNPSLWDEHLAVSVTIRNTGQRKGKQTVQVYVSFPDNVIDDSTGGHIEFPSRVLRGFEKVEVPPGGQMDIRIPLTRRDLSYWSVGYQNWVMPTVGQFNISVGTSSRNLPLMVQW</sequence>
<dbReference type="SMART" id="SM01217">
    <property type="entry name" value="Fn3_like"/>
    <property type="match status" value="1"/>
</dbReference>
<evidence type="ECO:0000256" key="13">
    <source>
        <dbReference type="ARBA" id="ARBA00023277"/>
    </source>
</evidence>
<dbReference type="GO" id="GO:0005886">
    <property type="term" value="C:plasma membrane"/>
    <property type="evidence" value="ECO:0007669"/>
    <property type="project" value="UniProtKB-SubCell"/>
</dbReference>
<keyword evidence="6" id="KW-1003">Cell membrane</keyword>
<dbReference type="AlphaFoldDB" id="A0AA43TV76"/>
<keyword evidence="9" id="KW-0735">Signal-anchor</keyword>
<feature type="compositionally biased region" description="Acidic residues" evidence="21">
    <location>
        <begin position="1"/>
        <end position="10"/>
    </location>
</feature>
<dbReference type="Gene3D" id="3.40.50.1700">
    <property type="entry name" value="Glycoside hydrolase family 3 C-terminal domain"/>
    <property type="match status" value="1"/>
</dbReference>
<dbReference type="EC" id="3.2.1.21" evidence="5"/>
<dbReference type="InterPro" id="IPR036881">
    <property type="entry name" value="Glyco_hydro_3_C_sf"/>
</dbReference>
<evidence type="ECO:0000256" key="1">
    <source>
        <dbReference type="ARBA" id="ARBA00000448"/>
    </source>
</evidence>
<evidence type="ECO:0000256" key="19">
    <source>
        <dbReference type="ARBA" id="ARBA00041599"/>
    </source>
</evidence>
<evidence type="ECO:0000256" key="11">
    <source>
        <dbReference type="ARBA" id="ARBA00023136"/>
    </source>
</evidence>
<dbReference type="EMBL" id="JAPUFD010000001">
    <property type="protein sequence ID" value="MDI1485417.1"/>
    <property type="molecule type" value="Genomic_DNA"/>
</dbReference>